<dbReference type="EMBL" id="JACXAJ010000002">
    <property type="protein sequence ID" value="MBD1397125.1"/>
    <property type="molecule type" value="Genomic_DNA"/>
</dbReference>
<dbReference type="Proteomes" id="UP000625551">
    <property type="component" value="Unassembled WGS sequence"/>
</dbReference>
<evidence type="ECO:0000313" key="2">
    <source>
        <dbReference type="EMBL" id="MBD1397125.1"/>
    </source>
</evidence>
<organism evidence="2 3">
    <name type="scientific">Pontibacter aquaedesilientis</name>
    <dbReference type="NCBI Taxonomy" id="2766980"/>
    <lineage>
        <taxon>Bacteria</taxon>
        <taxon>Pseudomonadati</taxon>
        <taxon>Bacteroidota</taxon>
        <taxon>Cytophagia</taxon>
        <taxon>Cytophagales</taxon>
        <taxon>Hymenobacteraceae</taxon>
        <taxon>Pontibacter</taxon>
    </lineage>
</organism>
<reference evidence="2 3" key="1">
    <citation type="submission" date="2020-09" db="EMBL/GenBank/DDBJ databases">
        <title>Genome sequencing and assembly of Pontibacter sp.</title>
        <authorList>
            <person name="Chhetri G."/>
        </authorList>
    </citation>
    <scope>NUCLEOTIDE SEQUENCE [LARGE SCALE GENOMIC DNA]</scope>
    <source>
        <strain evidence="2 3">JH31</strain>
    </source>
</reference>
<keyword evidence="3" id="KW-1185">Reference proteome</keyword>
<name>A0ABR7XFQ0_9BACT</name>
<dbReference type="CDD" id="cd06587">
    <property type="entry name" value="VOC"/>
    <property type="match status" value="1"/>
</dbReference>
<feature type="domain" description="VOC" evidence="1">
    <location>
        <begin position="2"/>
        <end position="118"/>
    </location>
</feature>
<sequence length="228" mass="25248">MKITSIELQTSQPGKLKDFYTQTLGLSLVAEDTKQFSIQAGSSTITFRTVPERANEPYHFAFNIPSNQITAASQWLQEKVAFLYAPGATSPVVEHESWEAQALYFYDPDFNIVELIAHKRSPESLAAFGPQQLMGLADIGIAVTDVTGFCEEVREKLQLPRWKSATALFEAVGDEKGMFIVVQEKRPWFPTQNPALTLPTRVEVLTAGIATIRRGPIRIDSTTGNGQV</sequence>
<accession>A0ABR7XFQ0</accession>
<dbReference type="Gene3D" id="3.10.180.10">
    <property type="entry name" value="2,3-Dihydroxybiphenyl 1,2-Dioxygenase, domain 1"/>
    <property type="match status" value="1"/>
</dbReference>
<proteinExistence type="predicted"/>
<comment type="caution">
    <text evidence="2">The sequence shown here is derived from an EMBL/GenBank/DDBJ whole genome shotgun (WGS) entry which is preliminary data.</text>
</comment>
<evidence type="ECO:0000313" key="3">
    <source>
        <dbReference type="Proteomes" id="UP000625551"/>
    </source>
</evidence>
<dbReference type="InterPro" id="IPR004360">
    <property type="entry name" value="Glyas_Fos-R_dOase_dom"/>
</dbReference>
<dbReference type="InterPro" id="IPR029068">
    <property type="entry name" value="Glyas_Bleomycin-R_OHBP_Dase"/>
</dbReference>
<dbReference type="PROSITE" id="PS51819">
    <property type="entry name" value="VOC"/>
    <property type="match status" value="1"/>
</dbReference>
<dbReference type="SUPFAM" id="SSF54593">
    <property type="entry name" value="Glyoxalase/Bleomycin resistance protein/Dihydroxybiphenyl dioxygenase"/>
    <property type="match status" value="1"/>
</dbReference>
<dbReference type="Pfam" id="PF00903">
    <property type="entry name" value="Glyoxalase"/>
    <property type="match status" value="1"/>
</dbReference>
<evidence type="ECO:0000259" key="1">
    <source>
        <dbReference type="PROSITE" id="PS51819"/>
    </source>
</evidence>
<dbReference type="RefSeq" id="WP_191183247.1">
    <property type="nucleotide sequence ID" value="NZ_JACXAJ010000002.1"/>
</dbReference>
<protein>
    <submittedName>
        <fullName evidence="2">VOC family protein</fullName>
    </submittedName>
</protein>
<gene>
    <name evidence="2" type="ORF">H9Q13_08100</name>
</gene>
<dbReference type="InterPro" id="IPR037523">
    <property type="entry name" value="VOC_core"/>
</dbReference>